<reference evidence="5" key="1">
    <citation type="submission" date="2013-09" db="EMBL/GenBank/DDBJ databases">
        <title>The Genome Sequence of Anopheles maculatus species B.</title>
        <authorList>
            <consortium name="The Broad Institute Genomics Platform"/>
            <person name="Neafsey D.E."/>
            <person name="Besansky N."/>
            <person name="Howell P."/>
            <person name="Walton C."/>
            <person name="Young S.K."/>
            <person name="Zeng Q."/>
            <person name="Gargeya S."/>
            <person name="Fitzgerald M."/>
            <person name="Haas B."/>
            <person name="Abouelleil A."/>
            <person name="Allen A.W."/>
            <person name="Alvarado L."/>
            <person name="Arachchi H.M."/>
            <person name="Berlin A.M."/>
            <person name="Chapman S.B."/>
            <person name="Gainer-Dewar J."/>
            <person name="Goldberg J."/>
            <person name="Griggs A."/>
            <person name="Gujja S."/>
            <person name="Hansen M."/>
            <person name="Howarth C."/>
            <person name="Imamovic A."/>
            <person name="Ireland A."/>
            <person name="Larimer J."/>
            <person name="McCowan C."/>
            <person name="Murphy C."/>
            <person name="Pearson M."/>
            <person name="Poon T.W."/>
            <person name="Priest M."/>
            <person name="Roberts A."/>
            <person name="Saif S."/>
            <person name="Shea T."/>
            <person name="Sisk P."/>
            <person name="Sykes S."/>
            <person name="Wortman J."/>
            <person name="Nusbaum C."/>
            <person name="Birren B."/>
        </authorList>
    </citation>
    <scope>NUCLEOTIDE SEQUENCE [LARGE SCALE GENOMIC DNA]</scope>
    <source>
        <strain evidence="5">maculatus3</strain>
    </source>
</reference>
<dbReference type="PROSITE" id="PS50235">
    <property type="entry name" value="USP_3"/>
    <property type="match status" value="1"/>
</dbReference>
<feature type="compositionally biased region" description="Polar residues" evidence="2">
    <location>
        <begin position="164"/>
        <end position="179"/>
    </location>
</feature>
<dbReference type="PROSITE" id="PS00972">
    <property type="entry name" value="USP_1"/>
    <property type="match status" value="1"/>
</dbReference>
<dbReference type="Pfam" id="PF00443">
    <property type="entry name" value="UCH"/>
    <property type="match status" value="1"/>
</dbReference>
<feature type="domain" description="USP" evidence="3">
    <location>
        <begin position="256"/>
        <end position="426"/>
    </location>
</feature>
<dbReference type="InterPro" id="IPR050164">
    <property type="entry name" value="Peptidase_C19"/>
</dbReference>
<dbReference type="GO" id="GO:0004843">
    <property type="term" value="F:cysteine-type deubiquitinase activity"/>
    <property type="evidence" value="ECO:0007669"/>
    <property type="project" value="InterPro"/>
</dbReference>
<name>A0A182S9M9_9DIPT</name>
<evidence type="ECO:0000256" key="1">
    <source>
        <dbReference type="ARBA" id="ARBA00009085"/>
    </source>
</evidence>
<dbReference type="PANTHER" id="PTHR24006">
    <property type="entry name" value="UBIQUITIN CARBOXYL-TERMINAL HYDROLASE"/>
    <property type="match status" value="1"/>
</dbReference>
<keyword evidence="5" id="KW-1185">Reference proteome</keyword>
<dbReference type="Gene3D" id="3.90.70.10">
    <property type="entry name" value="Cysteine proteinases"/>
    <property type="match status" value="1"/>
</dbReference>
<comment type="similarity">
    <text evidence="1">Belongs to the peptidase C19 family.</text>
</comment>
<evidence type="ECO:0000313" key="5">
    <source>
        <dbReference type="Proteomes" id="UP000075901"/>
    </source>
</evidence>
<dbReference type="InterPro" id="IPR028889">
    <property type="entry name" value="USP"/>
</dbReference>
<dbReference type="GO" id="GO:0005829">
    <property type="term" value="C:cytosol"/>
    <property type="evidence" value="ECO:0007669"/>
    <property type="project" value="TreeGrafter"/>
</dbReference>
<dbReference type="InterPro" id="IPR018200">
    <property type="entry name" value="USP_CS"/>
</dbReference>
<dbReference type="EnsemblMetazoa" id="AMAM002438-RA">
    <property type="protein sequence ID" value="AMAM002438-PA"/>
    <property type="gene ID" value="AMAM002438"/>
</dbReference>
<reference evidence="4" key="2">
    <citation type="submission" date="2020-05" db="UniProtKB">
        <authorList>
            <consortium name="EnsemblMetazoa"/>
        </authorList>
    </citation>
    <scope>IDENTIFICATION</scope>
    <source>
        <strain evidence="4">maculatus3</strain>
    </source>
</reference>
<evidence type="ECO:0000256" key="2">
    <source>
        <dbReference type="SAM" id="MobiDB-lite"/>
    </source>
</evidence>
<dbReference type="VEuPathDB" id="VectorBase:AMAM002438"/>
<dbReference type="PANTHER" id="PTHR24006:SF702">
    <property type="entry name" value="UBIQUITIN CARBOXYL-TERMINAL HYDROLASE 47"/>
    <property type="match status" value="1"/>
</dbReference>
<feature type="compositionally biased region" description="Gly residues" evidence="2">
    <location>
        <begin position="227"/>
        <end position="238"/>
    </location>
</feature>
<dbReference type="AlphaFoldDB" id="A0A182S9M9"/>
<feature type="region of interest" description="Disordered" evidence="2">
    <location>
        <begin position="222"/>
        <end position="250"/>
    </location>
</feature>
<organism evidence="4 5">
    <name type="scientific">Anopheles maculatus</name>
    <dbReference type="NCBI Taxonomy" id="74869"/>
    <lineage>
        <taxon>Eukaryota</taxon>
        <taxon>Metazoa</taxon>
        <taxon>Ecdysozoa</taxon>
        <taxon>Arthropoda</taxon>
        <taxon>Hexapoda</taxon>
        <taxon>Insecta</taxon>
        <taxon>Pterygota</taxon>
        <taxon>Neoptera</taxon>
        <taxon>Endopterygota</taxon>
        <taxon>Diptera</taxon>
        <taxon>Nematocera</taxon>
        <taxon>Culicoidea</taxon>
        <taxon>Culicidae</taxon>
        <taxon>Anophelinae</taxon>
        <taxon>Anopheles</taxon>
        <taxon>Anopheles maculatus group</taxon>
    </lineage>
</organism>
<dbReference type="GO" id="GO:0016579">
    <property type="term" value="P:protein deubiquitination"/>
    <property type="evidence" value="ECO:0007669"/>
    <property type="project" value="InterPro"/>
</dbReference>
<feature type="region of interest" description="Disordered" evidence="2">
    <location>
        <begin position="162"/>
        <end position="181"/>
    </location>
</feature>
<evidence type="ECO:0000313" key="4">
    <source>
        <dbReference type="EnsemblMetazoa" id="AMAM002438-PA"/>
    </source>
</evidence>
<dbReference type="GO" id="GO:0005634">
    <property type="term" value="C:nucleus"/>
    <property type="evidence" value="ECO:0007669"/>
    <property type="project" value="TreeGrafter"/>
</dbReference>
<evidence type="ECO:0000259" key="3">
    <source>
        <dbReference type="PROSITE" id="PS50235"/>
    </source>
</evidence>
<dbReference type="InterPro" id="IPR001394">
    <property type="entry name" value="Peptidase_C19_UCH"/>
</dbReference>
<sequence length="426" mass="47579">MVCAKDDQTLCTIRDVRPDAVQKKFSVTVRPHYTVATLYEDVRLQTAFSDFELNLIGTETDEQIIAAYKPAKLHSIHLFLMIILINSRLCNSTKECGNVKYTNDRLPGVPLHERQQEKLSDVGIKFGTVNNLLFVPRITNLPYLQTVDDMYSDDDLALGASASPVESGNYNIPEPSQIQPPMLQRFNNDLEVQHSVKSNSLPAIAAPPVNSMSGGSIISNGFHHGDGGGGEGGGGGVGRGRRIGGDGESERAPHFRGLVNQAMTCYLNSLLQGLYMTPEFRNALYNWEFDGEDEAKSIPYQLQKLFVNLQTSPKSAVETTDLTRSFGWDSAEGWQQHDIQELCRVMFDALEHKFKRTEQADLINRLYQGHMIDYVKCLECNTEKQREDKFLDIPLPVRPFGSTVANECVEDALQGFVKPEILNESN</sequence>
<dbReference type="SUPFAM" id="SSF54001">
    <property type="entry name" value="Cysteine proteinases"/>
    <property type="match status" value="1"/>
</dbReference>
<protein>
    <recommendedName>
        <fullName evidence="3">USP domain-containing protein</fullName>
    </recommendedName>
</protein>
<proteinExistence type="inferred from homology"/>
<dbReference type="InterPro" id="IPR038765">
    <property type="entry name" value="Papain-like_cys_pep_sf"/>
</dbReference>
<accession>A0A182S9M9</accession>
<dbReference type="Proteomes" id="UP000075901">
    <property type="component" value="Unassembled WGS sequence"/>
</dbReference>